<feature type="transmembrane region" description="Helical" evidence="6">
    <location>
        <begin position="130"/>
        <end position="150"/>
    </location>
</feature>
<evidence type="ECO:0000256" key="2">
    <source>
        <dbReference type="ARBA" id="ARBA00022475"/>
    </source>
</evidence>
<feature type="transmembrane region" description="Helical" evidence="6">
    <location>
        <begin position="264"/>
        <end position="288"/>
    </location>
</feature>
<sequence>MTSQSTSPSAPSRNRLPVPEGTIPVGIALIIAGVATYAFFLVGKSAVGGDEQFEPIVSLWFATFALAPGFFLPLEQELGRALAQRRAVGDGTKPVIQKVVRLSIMLVAVIVLAILAASPLIASDYFDGDSIMVLALIATFIAYAPAHLARGVCSGSGRFRDYAIIMGSDGVVRIILCVLLAAVGIKAAGAYGFAVAVSPLFAVAYVWRRGALEPIARRLRPATPPLPEAAGLTDADARHDGGAVEEFDDGSPADWNEVTPNLGWLLLGSVFAASLLNAGPITASLLAADNEGGFVTRFSYGVLLARVPLFLFQAVQAALLPGLSRMAAQGQLTEFRTGLKKLMYVVLAVGVIGTSGAFVLGPLAIEIVYDAELTGRTLAMLALGSACYMMALAFAQAVIALKGHALVAAGWGIGVVTFVVVTWLASDELFRRIEIGLLASSVAALITFAVALRSRLRSGVIPDQASVMEAITDQPFES</sequence>
<feature type="transmembrane region" description="Helical" evidence="6">
    <location>
        <begin position="377"/>
        <end position="399"/>
    </location>
</feature>
<proteinExistence type="predicted"/>
<feature type="transmembrane region" description="Helical" evidence="6">
    <location>
        <begin position="95"/>
        <end position="118"/>
    </location>
</feature>
<feature type="transmembrane region" description="Helical" evidence="6">
    <location>
        <begin position="432"/>
        <end position="452"/>
    </location>
</feature>
<evidence type="ECO:0000256" key="3">
    <source>
        <dbReference type="ARBA" id="ARBA00022692"/>
    </source>
</evidence>
<evidence type="ECO:0000256" key="4">
    <source>
        <dbReference type="ARBA" id="ARBA00022989"/>
    </source>
</evidence>
<name>A0A6C7EAZ4_ILUCY</name>
<dbReference type="PANTHER" id="PTHR30250">
    <property type="entry name" value="PST FAMILY PREDICTED COLANIC ACID TRANSPORTER"/>
    <property type="match status" value="1"/>
</dbReference>
<accession>A0A6C7EAZ4</accession>
<evidence type="ECO:0000256" key="6">
    <source>
        <dbReference type="SAM" id="Phobius"/>
    </source>
</evidence>
<feature type="transmembrane region" description="Helical" evidence="6">
    <location>
        <begin position="406"/>
        <end position="426"/>
    </location>
</feature>
<dbReference type="Proteomes" id="UP000011863">
    <property type="component" value="Chromosome"/>
</dbReference>
<dbReference type="PANTHER" id="PTHR30250:SF11">
    <property type="entry name" value="O-ANTIGEN TRANSPORTER-RELATED"/>
    <property type="match status" value="1"/>
</dbReference>
<evidence type="ECO:0000313" key="7">
    <source>
        <dbReference type="EMBL" id="BAN03172.1"/>
    </source>
</evidence>
<evidence type="ECO:0000313" key="8">
    <source>
        <dbReference type="Proteomes" id="UP000011863"/>
    </source>
</evidence>
<keyword evidence="8" id="KW-1185">Reference proteome</keyword>
<feature type="transmembrane region" description="Helical" evidence="6">
    <location>
        <begin position="55"/>
        <end position="74"/>
    </location>
</feature>
<keyword evidence="2" id="KW-1003">Cell membrane</keyword>
<keyword evidence="3 6" id="KW-0812">Transmembrane</keyword>
<evidence type="ECO:0000256" key="5">
    <source>
        <dbReference type="ARBA" id="ARBA00023136"/>
    </source>
</evidence>
<dbReference type="EMBL" id="AP012057">
    <property type="protein sequence ID" value="BAN03172.1"/>
    <property type="molecule type" value="Genomic_DNA"/>
</dbReference>
<dbReference type="KEGG" id="aym:YM304_28580"/>
<feature type="transmembrane region" description="Helical" evidence="6">
    <location>
        <begin position="342"/>
        <end position="365"/>
    </location>
</feature>
<dbReference type="OrthoDB" id="5241534at2"/>
<keyword evidence="5 6" id="KW-0472">Membrane</keyword>
<dbReference type="GO" id="GO:0005886">
    <property type="term" value="C:plasma membrane"/>
    <property type="evidence" value="ECO:0007669"/>
    <property type="project" value="UniProtKB-SubCell"/>
</dbReference>
<comment type="subcellular location">
    <subcellularLocation>
        <location evidence="1">Cell membrane</location>
        <topology evidence="1">Multi-pass membrane protein</topology>
    </subcellularLocation>
</comment>
<feature type="transmembrane region" description="Helical" evidence="6">
    <location>
        <begin position="300"/>
        <end position="321"/>
    </location>
</feature>
<dbReference type="RefSeq" id="WP_015442419.1">
    <property type="nucleotide sequence ID" value="NC_020520.1"/>
</dbReference>
<dbReference type="InterPro" id="IPR050833">
    <property type="entry name" value="Poly_Biosynth_Transport"/>
</dbReference>
<feature type="transmembrane region" description="Helical" evidence="6">
    <location>
        <begin position="162"/>
        <end position="182"/>
    </location>
</feature>
<gene>
    <name evidence="7" type="ORF">YM304_28580</name>
</gene>
<dbReference type="AlphaFoldDB" id="A0A6C7EAZ4"/>
<feature type="transmembrane region" description="Helical" evidence="6">
    <location>
        <begin position="188"/>
        <end position="207"/>
    </location>
</feature>
<protein>
    <recommendedName>
        <fullName evidence="9">Polysaccharide biosynthesis protein</fullName>
    </recommendedName>
</protein>
<reference evidence="7 8" key="1">
    <citation type="journal article" date="2013" name="Int. J. Syst. Evol. Microbiol.">
        <title>Ilumatobacter nonamiense sp. nov. and Ilumatobacter coccineum sp. nov., isolated from seashore sand.</title>
        <authorList>
            <person name="Matsumoto A."/>
            <person name="Kasai H."/>
            <person name="Matsuo Y."/>
            <person name="Shizuri Y."/>
            <person name="Ichikawa N."/>
            <person name="Fujita N."/>
            <person name="Omura S."/>
            <person name="Takahashi Y."/>
        </authorList>
    </citation>
    <scope>NUCLEOTIDE SEQUENCE [LARGE SCALE GENOMIC DNA]</scope>
    <source>
        <strain evidence="8">NBRC 103263 / KCTC 29153 / YM16-304</strain>
    </source>
</reference>
<evidence type="ECO:0000256" key="1">
    <source>
        <dbReference type="ARBA" id="ARBA00004651"/>
    </source>
</evidence>
<keyword evidence="4 6" id="KW-1133">Transmembrane helix</keyword>
<organism evidence="7 8">
    <name type="scientific">Ilumatobacter coccineus (strain NBRC 103263 / KCTC 29153 / YM16-304)</name>
    <dbReference type="NCBI Taxonomy" id="1313172"/>
    <lineage>
        <taxon>Bacteria</taxon>
        <taxon>Bacillati</taxon>
        <taxon>Actinomycetota</taxon>
        <taxon>Acidimicrobiia</taxon>
        <taxon>Acidimicrobiales</taxon>
        <taxon>Ilumatobacteraceae</taxon>
        <taxon>Ilumatobacter</taxon>
    </lineage>
</organism>
<evidence type="ECO:0008006" key="9">
    <source>
        <dbReference type="Google" id="ProtNLM"/>
    </source>
</evidence>
<feature type="transmembrane region" description="Helical" evidence="6">
    <location>
        <begin position="21"/>
        <end position="43"/>
    </location>
</feature>